<feature type="region of interest" description="Disordered" evidence="1">
    <location>
        <begin position="222"/>
        <end position="395"/>
    </location>
</feature>
<dbReference type="Gene3D" id="4.10.60.10">
    <property type="entry name" value="Zinc finger, CCHC-type"/>
    <property type="match status" value="1"/>
</dbReference>
<dbReference type="AlphaFoldDB" id="A0A835I5A5"/>
<dbReference type="InterPro" id="IPR036875">
    <property type="entry name" value="Znf_CCHC_sf"/>
</dbReference>
<evidence type="ECO:0000313" key="2">
    <source>
        <dbReference type="EMBL" id="KAF9611521.1"/>
    </source>
</evidence>
<feature type="compositionally biased region" description="Low complexity" evidence="1">
    <location>
        <begin position="279"/>
        <end position="289"/>
    </location>
</feature>
<feature type="region of interest" description="Disordered" evidence="1">
    <location>
        <begin position="425"/>
        <end position="452"/>
    </location>
</feature>
<reference evidence="2 3" key="1">
    <citation type="submission" date="2020-10" db="EMBL/GenBank/DDBJ databases">
        <title>The Coptis chinensis genome and diversification of protoberbering-type alkaloids.</title>
        <authorList>
            <person name="Wang B."/>
            <person name="Shu S."/>
            <person name="Song C."/>
            <person name="Liu Y."/>
        </authorList>
    </citation>
    <scope>NUCLEOTIDE SEQUENCE [LARGE SCALE GENOMIC DNA]</scope>
    <source>
        <strain evidence="2">HL-2020</strain>
        <tissue evidence="2">Leaf</tissue>
    </source>
</reference>
<feature type="compositionally biased region" description="Polar residues" evidence="1">
    <location>
        <begin position="263"/>
        <end position="273"/>
    </location>
</feature>
<dbReference type="GO" id="GO:0003676">
    <property type="term" value="F:nucleic acid binding"/>
    <property type="evidence" value="ECO:0007669"/>
    <property type="project" value="InterPro"/>
</dbReference>
<feature type="compositionally biased region" description="Basic residues" evidence="1">
    <location>
        <begin position="246"/>
        <end position="262"/>
    </location>
</feature>
<feature type="compositionally biased region" description="Low complexity" evidence="1">
    <location>
        <begin position="327"/>
        <end position="339"/>
    </location>
</feature>
<gene>
    <name evidence="2" type="ORF">IFM89_032567</name>
</gene>
<evidence type="ECO:0008006" key="4">
    <source>
        <dbReference type="Google" id="ProtNLM"/>
    </source>
</evidence>
<sequence>MEWSDITTLSHEISDYCIKNRFEVDMKTVNERYRIRAKCKGSYKGKDSPWVAYWKLRPDGFTMRLKTFVNEHICCADQELKNGMADANWVARKITPQMKVQYNTMSPRFIMAEVKRQLHVSISYWIAWHASRLKCLQDIYGDYGASYNMVHVLCDQWQLFGIVCVQAVTVVLYPRRVYWKEYCSSYYWVSTYKLAYMGHIMPMPNMSDWPVNCDLDRQIMPPPHLRGIGMPKKARTRGEDEEVNPKKKRRICSKCKQPRHNAKTYSTQVSQASAPAPYSTQTSQASSSKAAKRVCSKCKQPGHNVKTCKAKPKPNSKPPISTKPKLNSKSPTSTKPNSKVSATKSNAESTPKSNLQTSSSSTPQPATEPATLTFGPPRVTRSTTAKKIKAPEQRHTFGNFLAKQSTKSSTSVLVAPQVAFTDGGTVKAPIETKRPRPHGLGSTPFKPPGLAS</sequence>
<feature type="compositionally biased region" description="Low complexity" evidence="1">
    <location>
        <begin position="349"/>
        <end position="371"/>
    </location>
</feature>
<organism evidence="2 3">
    <name type="scientific">Coptis chinensis</name>
    <dbReference type="NCBI Taxonomy" id="261450"/>
    <lineage>
        <taxon>Eukaryota</taxon>
        <taxon>Viridiplantae</taxon>
        <taxon>Streptophyta</taxon>
        <taxon>Embryophyta</taxon>
        <taxon>Tracheophyta</taxon>
        <taxon>Spermatophyta</taxon>
        <taxon>Magnoliopsida</taxon>
        <taxon>Ranunculales</taxon>
        <taxon>Ranunculaceae</taxon>
        <taxon>Coptidoideae</taxon>
        <taxon>Coptis</taxon>
    </lineage>
</organism>
<dbReference type="PANTHER" id="PTHR31973">
    <property type="entry name" value="POLYPROTEIN, PUTATIVE-RELATED"/>
    <property type="match status" value="1"/>
</dbReference>
<dbReference type="Proteomes" id="UP000631114">
    <property type="component" value="Unassembled WGS sequence"/>
</dbReference>
<accession>A0A835I5A5</accession>
<keyword evidence="3" id="KW-1185">Reference proteome</keyword>
<dbReference type="GO" id="GO:0008270">
    <property type="term" value="F:zinc ion binding"/>
    <property type="evidence" value="ECO:0007669"/>
    <property type="project" value="InterPro"/>
</dbReference>
<dbReference type="EMBL" id="JADFTS010000004">
    <property type="protein sequence ID" value="KAF9611521.1"/>
    <property type="molecule type" value="Genomic_DNA"/>
</dbReference>
<dbReference type="OrthoDB" id="1939383at2759"/>
<proteinExistence type="predicted"/>
<protein>
    <recommendedName>
        <fullName evidence="4">CCHC-type domain-containing protein</fullName>
    </recommendedName>
</protein>
<name>A0A835I5A5_9MAGN</name>
<dbReference type="SUPFAM" id="SSF57756">
    <property type="entry name" value="Retrovirus zinc finger-like domains"/>
    <property type="match status" value="1"/>
</dbReference>
<evidence type="ECO:0000256" key="1">
    <source>
        <dbReference type="SAM" id="MobiDB-lite"/>
    </source>
</evidence>
<evidence type="ECO:0000313" key="3">
    <source>
        <dbReference type="Proteomes" id="UP000631114"/>
    </source>
</evidence>
<dbReference type="PANTHER" id="PTHR31973:SF187">
    <property type="entry name" value="MUTATOR TRANSPOSASE MUDRA PROTEIN"/>
    <property type="match status" value="1"/>
</dbReference>
<comment type="caution">
    <text evidence="2">The sequence shown here is derived from an EMBL/GenBank/DDBJ whole genome shotgun (WGS) entry which is preliminary data.</text>
</comment>